<reference evidence="1" key="1">
    <citation type="submission" date="2013-11" db="EMBL/GenBank/DDBJ databases">
        <title>The Genome Sequence of Phytophthora parasitica CJ02B3.</title>
        <authorList>
            <consortium name="The Broad Institute Genomics Platform"/>
            <person name="Russ C."/>
            <person name="Tyler B."/>
            <person name="Panabieres F."/>
            <person name="Shan W."/>
            <person name="Tripathy S."/>
            <person name="Grunwald N."/>
            <person name="Machado M."/>
            <person name="Johnson C.S."/>
            <person name="Arredondo F."/>
            <person name="Hong C."/>
            <person name="Coffey M."/>
            <person name="Young S.K."/>
            <person name="Zeng Q."/>
            <person name="Gargeya S."/>
            <person name="Fitzgerald M."/>
            <person name="Abouelleil A."/>
            <person name="Alvarado L."/>
            <person name="Chapman S.B."/>
            <person name="Gainer-Dewar J."/>
            <person name="Goldberg J."/>
            <person name="Griggs A."/>
            <person name="Gujja S."/>
            <person name="Hansen M."/>
            <person name="Howarth C."/>
            <person name="Imamovic A."/>
            <person name="Ireland A."/>
            <person name="Larimer J."/>
            <person name="McCowan C."/>
            <person name="Murphy C."/>
            <person name="Pearson M."/>
            <person name="Poon T.W."/>
            <person name="Priest M."/>
            <person name="Roberts A."/>
            <person name="Saif S."/>
            <person name="Shea T."/>
            <person name="Sykes S."/>
            <person name="Wortman J."/>
            <person name="Nusbaum C."/>
            <person name="Birren B."/>
        </authorList>
    </citation>
    <scope>NUCLEOTIDE SEQUENCE [LARGE SCALE GENOMIC DNA]</scope>
    <source>
        <strain evidence="1">CJ02B3</strain>
    </source>
</reference>
<protein>
    <recommendedName>
        <fullName evidence="3">PiggyBac transposable element-derived protein domain-containing protein</fullName>
    </recommendedName>
</protein>
<name>W2IF85_PHYNI</name>
<evidence type="ECO:0000313" key="1">
    <source>
        <dbReference type="EMBL" id="ETK79414.1"/>
    </source>
</evidence>
<dbReference type="VEuPathDB" id="FungiDB:PPTG_21508"/>
<dbReference type="Proteomes" id="UP000053236">
    <property type="component" value="Unassembled WGS sequence"/>
</dbReference>
<accession>W2IF85</accession>
<gene>
    <name evidence="1" type="ORF">L915_14733</name>
    <name evidence="2" type="ORF">L916_14647</name>
</gene>
<dbReference type="AlphaFoldDB" id="W2IF85"/>
<dbReference type="Proteomes" id="UP000053864">
    <property type="component" value="Unassembled WGS sequence"/>
</dbReference>
<dbReference type="EMBL" id="KI674747">
    <property type="protein sequence ID" value="ETL32826.1"/>
    <property type="molecule type" value="Genomic_DNA"/>
</dbReference>
<dbReference type="EMBL" id="KI687986">
    <property type="protein sequence ID" value="ETK79414.1"/>
    <property type="molecule type" value="Genomic_DNA"/>
</dbReference>
<organism evidence="2">
    <name type="scientific">Phytophthora nicotianae</name>
    <name type="common">Potato buckeye rot agent</name>
    <name type="synonym">Phytophthora parasitica</name>
    <dbReference type="NCBI Taxonomy" id="4792"/>
    <lineage>
        <taxon>Eukaryota</taxon>
        <taxon>Sar</taxon>
        <taxon>Stramenopiles</taxon>
        <taxon>Oomycota</taxon>
        <taxon>Peronosporomycetes</taxon>
        <taxon>Peronosporales</taxon>
        <taxon>Peronosporaceae</taxon>
        <taxon>Phytophthora</taxon>
    </lineage>
</organism>
<evidence type="ECO:0000313" key="2">
    <source>
        <dbReference type="EMBL" id="ETL32826.1"/>
    </source>
</evidence>
<sequence>MWVAMAGHQSQALRSPTGRRLVVSDNSYTRHTFAHALQMFTDGETHLLGTVRINLVDKWNKPGVAAAIQRVDKGARGGWELVATVDPEQGWVEKQKKRSPCGTRT</sequence>
<feature type="non-terminal residue" evidence="2">
    <location>
        <position position="105"/>
    </location>
</feature>
<evidence type="ECO:0008006" key="3">
    <source>
        <dbReference type="Google" id="ProtNLM"/>
    </source>
</evidence>
<proteinExistence type="predicted"/>
<reference evidence="2" key="2">
    <citation type="submission" date="2013-11" db="EMBL/GenBank/DDBJ databases">
        <title>The Genome Sequence of Phytophthora parasitica CJ05E6.</title>
        <authorList>
            <consortium name="The Broad Institute Genomics Platform"/>
            <person name="Russ C."/>
            <person name="Tyler B."/>
            <person name="Panabieres F."/>
            <person name="Shan W."/>
            <person name="Tripathy S."/>
            <person name="Grunwald N."/>
            <person name="Machado M."/>
            <person name="Johnson C.S."/>
            <person name="Arredondo F."/>
            <person name="Hong C."/>
            <person name="Coffey M."/>
            <person name="Young S.K."/>
            <person name="Zeng Q."/>
            <person name="Gargeya S."/>
            <person name="Fitzgerald M."/>
            <person name="Abouelleil A."/>
            <person name="Alvarado L."/>
            <person name="Chapman S.B."/>
            <person name="Gainer-Dewar J."/>
            <person name="Goldberg J."/>
            <person name="Griggs A."/>
            <person name="Gujja S."/>
            <person name="Hansen M."/>
            <person name="Howarth C."/>
            <person name="Imamovic A."/>
            <person name="Ireland A."/>
            <person name="Larimer J."/>
            <person name="McCowan C."/>
            <person name="Murphy C."/>
            <person name="Pearson M."/>
            <person name="Poon T.W."/>
            <person name="Priest M."/>
            <person name="Roberts A."/>
            <person name="Saif S."/>
            <person name="Shea T."/>
            <person name="Sykes S."/>
            <person name="Wortman J."/>
            <person name="Nusbaum C."/>
            <person name="Birren B."/>
        </authorList>
    </citation>
    <scope>NUCLEOTIDE SEQUENCE [LARGE SCALE GENOMIC DNA]</scope>
    <source>
        <strain evidence="2">CJ05E6</strain>
    </source>
</reference>